<sequence length="867" mass="98415">MTKYSVKKMKQKLRKGVIGMVVLGLGISSVPLTLIHAQGKTVSNITLNITKKTIKVGDKIKLKATVKPKKAKMKKVVWKTSNKKVATVSKSGVVTAKRSGTAKITAMATDGSNKKAVCKITVKKVKKDPQYEGYHLVWKDEFNGDSLNFEDWQYEPHEPGWVNNELQEYTTSTDNVYVKNGKLVIQAIKKSKDGNTTYTSGKVTTQNKRDFKYGRIEASIKVPEGQGLWPAFWMMPTEQEFYGEWPKCGEIDIMEVLGHETNKLYGTIHYGNPHKESQGTYTLTDKKFSDDYHLYAVEWEPGSIKFYIDNVLYHEAKDWYTCIEGDDEVTFPAPFDQTFFLQFNLAVGGSWPGNPDETTDFSKAKLMVDYVKVYQKDDYDENVEKIEKEPVILRDADENGNYVINGNFAEQEDLNDEQNWKFLLAGNGDATATIKDNTMRIETKDAGNLDYSVQLVQPNLPMKQGGVYRLTFDAKADEARTMIVGISAPDHSYIRYMEDTKVDMTTSMQKYTYEFTMTKEDDANGRLEYNLGNQGSIAGIEIQNVKLEKIDEIEVNKETLVLSNGNFIHNGTFDVGKDRLGYWQFIKNDNANASIEVTNEDYKKRELKVTVNDVKQLEDVKIEQDVPAIAPNTTYILSFDGYADKANNIKATLLGQEFKAALTKKKQRFEYQFTTGETVEESTKKLQVLLGNKGITYIDNIMLREKGLLLNGSFNLGTVGWELYTYDSNLANYLVETDEKEGKVAKIAIDHTGNTDWYIQLKQSDLTLEKDKCYRISVRAKADKDRTVQFALQENGGDWIPYSDTLFWDLTGEYQTFTKTFKMTHETDHAVGASLTMGAVKGKEILEPHNIYVSSILLEEISEEELK</sequence>
<evidence type="ECO:0000259" key="3">
    <source>
        <dbReference type="PROSITE" id="PS51762"/>
    </source>
</evidence>
<evidence type="ECO:0000313" key="4">
    <source>
        <dbReference type="EMBL" id="MBO8463906.1"/>
    </source>
</evidence>
<organism evidence="4 5">
    <name type="scientific">Candidatus Scybalomonas excrementavium</name>
    <dbReference type="NCBI Taxonomy" id="2840943"/>
    <lineage>
        <taxon>Bacteria</taxon>
        <taxon>Bacillati</taxon>
        <taxon>Bacillota</taxon>
        <taxon>Clostridia</taxon>
        <taxon>Lachnospirales</taxon>
        <taxon>Lachnospiraceae</taxon>
        <taxon>Lachnospiraceae incertae sedis</taxon>
        <taxon>Candidatus Scybalomonas</taxon>
    </lineage>
</organism>
<dbReference type="PANTHER" id="PTHR10963">
    <property type="entry name" value="GLYCOSYL HYDROLASE-RELATED"/>
    <property type="match status" value="1"/>
</dbReference>
<evidence type="ECO:0000256" key="1">
    <source>
        <dbReference type="ARBA" id="ARBA00006865"/>
    </source>
</evidence>
<evidence type="ECO:0000256" key="2">
    <source>
        <dbReference type="ARBA" id="ARBA00022801"/>
    </source>
</evidence>
<dbReference type="InterPro" id="IPR003305">
    <property type="entry name" value="CenC_carb-bd"/>
</dbReference>
<name>A0A9D9N834_9FIRM</name>
<evidence type="ECO:0000313" key="5">
    <source>
        <dbReference type="Proteomes" id="UP000823618"/>
    </source>
</evidence>
<dbReference type="InterPro" id="IPR000757">
    <property type="entry name" value="Beta-glucanase-like"/>
</dbReference>
<dbReference type="SUPFAM" id="SSF49373">
    <property type="entry name" value="Invasin/intimin cell-adhesion fragments"/>
    <property type="match status" value="1"/>
</dbReference>
<keyword evidence="2" id="KW-0378">Hydrolase</keyword>
<reference evidence="4" key="1">
    <citation type="submission" date="2020-10" db="EMBL/GenBank/DDBJ databases">
        <authorList>
            <person name="Gilroy R."/>
        </authorList>
    </citation>
    <scope>NUCLEOTIDE SEQUENCE</scope>
    <source>
        <strain evidence="4">E3-2379</strain>
    </source>
</reference>
<dbReference type="Proteomes" id="UP000823618">
    <property type="component" value="Unassembled WGS sequence"/>
</dbReference>
<reference evidence="4" key="2">
    <citation type="journal article" date="2021" name="PeerJ">
        <title>Extensive microbial diversity within the chicken gut microbiome revealed by metagenomics and culture.</title>
        <authorList>
            <person name="Gilroy R."/>
            <person name="Ravi A."/>
            <person name="Getino M."/>
            <person name="Pursley I."/>
            <person name="Horton D.L."/>
            <person name="Alikhan N.F."/>
            <person name="Baker D."/>
            <person name="Gharbi K."/>
            <person name="Hall N."/>
            <person name="Watson M."/>
            <person name="Adriaenssens E.M."/>
            <person name="Foster-Nyarko E."/>
            <person name="Jarju S."/>
            <person name="Secka A."/>
            <person name="Antonio M."/>
            <person name="Oren A."/>
            <person name="Chaudhuri R.R."/>
            <person name="La Ragione R."/>
            <person name="Hildebrand F."/>
            <person name="Pallen M.J."/>
        </authorList>
    </citation>
    <scope>NUCLEOTIDE SEQUENCE</scope>
    <source>
        <strain evidence="4">E3-2379</strain>
    </source>
</reference>
<dbReference type="InterPro" id="IPR003343">
    <property type="entry name" value="Big_2"/>
</dbReference>
<dbReference type="SMART" id="SM00635">
    <property type="entry name" value="BID_2"/>
    <property type="match status" value="1"/>
</dbReference>
<dbReference type="Pfam" id="PF02368">
    <property type="entry name" value="Big_2"/>
    <property type="match status" value="1"/>
</dbReference>
<protein>
    <submittedName>
        <fullName evidence="4">Carbohydrate binding domain-containing protein</fullName>
    </submittedName>
</protein>
<dbReference type="InterPro" id="IPR050546">
    <property type="entry name" value="Glycosyl_Hydrlase_16"/>
</dbReference>
<dbReference type="GO" id="GO:0005975">
    <property type="term" value="P:carbohydrate metabolic process"/>
    <property type="evidence" value="ECO:0007669"/>
    <property type="project" value="InterPro"/>
</dbReference>
<comment type="caution">
    <text evidence="4">The sequence shown here is derived from an EMBL/GenBank/DDBJ whole genome shotgun (WGS) entry which is preliminary data.</text>
</comment>
<dbReference type="Gene3D" id="2.60.120.260">
    <property type="entry name" value="Galactose-binding domain-like"/>
    <property type="match status" value="3"/>
</dbReference>
<dbReference type="PANTHER" id="PTHR10963:SF55">
    <property type="entry name" value="GLYCOSIDE HYDROLASE FAMILY 16 PROTEIN"/>
    <property type="match status" value="1"/>
</dbReference>
<dbReference type="SUPFAM" id="SSF49899">
    <property type="entry name" value="Concanavalin A-like lectins/glucanases"/>
    <property type="match status" value="1"/>
</dbReference>
<accession>A0A9D9N834</accession>
<dbReference type="InterPro" id="IPR008979">
    <property type="entry name" value="Galactose-bd-like_sf"/>
</dbReference>
<dbReference type="Pfam" id="PF00722">
    <property type="entry name" value="Glyco_hydro_16"/>
    <property type="match status" value="1"/>
</dbReference>
<feature type="domain" description="GH16" evidence="3">
    <location>
        <begin position="140"/>
        <end position="379"/>
    </location>
</feature>
<dbReference type="Gene3D" id="2.60.40.1080">
    <property type="match status" value="1"/>
</dbReference>
<dbReference type="EMBL" id="JADIML010000226">
    <property type="protein sequence ID" value="MBO8463906.1"/>
    <property type="molecule type" value="Genomic_DNA"/>
</dbReference>
<proteinExistence type="inferred from homology"/>
<gene>
    <name evidence="4" type="ORF">IAC13_08250</name>
</gene>
<dbReference type="SUPFAM" id="SSF49785">
    <property type="entry name" value="Galactose-binding domain-like"/>
    <property type="match status" value="3"/>
</dbReference>
<dbReference type="Gene3D" id="2.60.120.200">
    <property type="match status" value="1"/>
</dbReference>
<dbReference type="PROSITE" id="PS51762">
    <property type="entry name" value="GH16_2"/>
    <property type="match status" value="1"/>
</dbReference>
<dbReference type="AlphaFoldDB" id="A0A9D9N834"/>
<dbReference type="InterPro" id="IPR013320">
    <property type="entry name" value="ConA-like_dom_sf"/>
</dbReference>
<dbReference type="InterPro" id="IPR008964">
    <property type="entry name" value="Invasin/intimin_cell_adhesion"/>
</dbReference>
<dbReference type="GO" id="GO:0004553">
    <property type="term" value="F:hydrolase activity, hydrolyzing O-glycosyl compounds"/>
    <property type="evidence" value="ECO:0007669"/>
    <property type="project" value="InterPro"/>
</dbReference>
<dbReference type="CDD" id="cd08023">
    <property type="entry name" value="GH16_laminarinase_like"/>
    <property type="match status" value="1"/>
</dbReference>
<dbReference type="Pfam" id="PF02018">
    <property type="entry name" value="CBM_4_9"/>
    <property type="match status" value="3"/>
</dbReference>
<comment type="similarity">
    <text evidence="1">Belongs to the glycosyl hydrolase 16 family.</text>
</comment>